<dbReference type="GO" id="GO:0006508">
    <property type="term" value="P:proteolysis"/>
    <property type="evidence" value="ECO:0007669"/>
    <property type="project" value="UniProtKB-KW"/>
</dbReference>
<dbReference type="KEGG" id="uam:UABAM_03892"/>
<evidence type="ECO:0000256" key="1">
    <source>
        <dbReference type="ARBA" id="ARBA00008455"/>
    </source>
</evidence>
<feature type="domain" description="Peptidase C1A papain C-terminal" evidence="2">
    <location>
        <begin position="125"/>
        <end position="335"/>
    </location>
</feature>
<dbReference type="InterPro" id="IPR025660">
    <property type="entry name" value="Pept_his_AS"/>
</dbReference>
<dbReference type="SUPFAM" id="SSF54001">
    <property type="entry name" value="Cysteine proteinases"/>
    <property type="match status" value="1"/>
</dbReference>
<name>A0A5S9IP55_UABAM</name>
<dbReference type="PRINTS" id="PR00705">
    <property type="entry name" value="PAPAIN"/>
</dbReference>
<accession>A0A5S9IP55</accession>
<dbReference type="CDD" id="cd02248">
    <property type="entry name" value="Peptidase_C1A"/>
    <property type="match status" value="1"/>
</dbReference>
<dbReference type="AlphaFoldDB" id="A0A5S9IP55"/>
<evidence type="ECO:0000313" key="4">
    <source>
        <dbReference type="Proteomes" id="UP000326354"/>
    </source>
</evidence>
<dbReference type="InterPro" id="IPR039417">
    <property type="entry name" value="Peptidase_C1A_papain-like"/>
</dbReference>
<dbReference type="InterPro" id="IPR000668">
    <property type="entry name" value="Peptidase_C1A_C"/>
</dbReference>
<keyword evidence="4" id="KW-1185">Reference proteome</keyword>
<dbReference type="Proteomes" id="UP000326354">
    <property type="component" value="Chromosome"/>
</dbReference>
<dbReference type="InterPro" id="IPR038765">
    <property type="entry name" value="Papain-like_cys_pep_sf"/>
</dbReference>
<dbReference type="PROSITE" id="PS00139">
    <property type="entry name" value="THIOL_PROTEASE_CYS"/>
    <property type="match status" value="1"/>
</dbReference>
<dbReference type="EMBL" id="AP019860">
    <property type="protein sequence ID" value="BBM85523.1"/>
    <property type="molecule type" value="Genomic_DNA"/>
</dbReference>
<dbReference type="InterPro" id="IPR000169">
    <property type="entry name" value="Pept_cys_AS"/>
</dbReference>
<gene>
    <name evidence="3" type="ORF">UABAM_03892</name>
</gene>
<reference evidence="3 4" key="1">
    <citation type="submission" date="2019-08" db="EMBL/GenBank/DDBJ databases">
        <title>Complete genome sequence of Candidatus Uab amorphum.</title>
        <authorList>
            <person name="Shiratori T."/>
            <person name="Suzuki S."/>
            <person name="Kakizawa Y."/>
            <person name="Ishida K."/>
        </authorList>
    </citation>
    <scope>NUCLEOTIDE SEQUENCE [LARGE SCALE GENOMIC DNA]</scope>
    <source>
        <strain evidence="3 4">SRT547</strain>
    </source>
</reference>
<proteinExistence type="inferred from homology"/>
<protein>
    <submittedName>
        <fullName evidence="3">Cysteine protease</fullName>
    </submittedName>
</protein>
<evidence type="ECO:0000259" key="2">
    <source>
        <dbReference type="SMART" id="SM00645"/>
    </source>
</evidence>
<dbReference type="Gene3D" id="3.90.70.10">
    <property type="entry name" value="Cysteine proteinases"/>
    <property type="match status" value="1"/>
</dbReference>
<sequence>MKKILSIFIIFMVTFPTLQADKSFYRNREQKANKKIKQNLIFLRQNIARKKMKFSVGYTTAMDFKISQLATLRLPGDLSQKMQKQNSKAKQLLAIDNQAFERYKKINPKKWALIRKKYIFRCFSNARSWDWRKRSKVTSVRNQSACGSCWAFATLGSFEGNFALRNGFQLDFSEQALLSCSGAGTCRGGWWAFDYLVSRGVPVESKYPYTSRDDPCNLPAGTRYYKAVTWGYVGSSSSVPNVAALKNALCQYGPLSVAVRVTPGFQAYTGGVFNESDTGRVNHGVTLIGWDDNKQAWLIKNSWGTGWGSTGGYGTERGYMWISYGSNKIGYAAAWVKAQRLFYKLPHKYYKLIKKFYIIPRDKIKPIKPIRPIHKKD</sequence>
<organism evidence="3 4">
    <name type="scientific">Uabimicrobium amorphum</name>
    <dbReference type="NCBI Taxonomy" id="2596890"/>
    <lineage>
        <taxon>Bacteria</taxon>
        <taxon>Pseudomonadati</taxon>
        <taxon>Planctomycetota</taxon>
        <taxon>Candidatus Uabimicrobiia</taxon>
        <taxon>Candidatus Uabimicrobiales</taxon>
        <taxon>Candidatus Uabimicrobiaceae</taxon>
        <taxon>Candidatus Uabimicrobium</taxon>
    </lineage>
</organism>
<keyword evidence="3" id="KW-0378">Hydrolase</keyword>
<dbReference type="SMART" id="SM00645">
    <property type="entry name" value="Pept_C1"/>
    <property type="match status" value="1"/>
</dbReference>
<dbReference type="GO" id="GO:0008234">
    <property type="term" value="F:cysteine-type peptidase activity"/>
    <property type="evidence" value="ECO:0007669"/>
    <property type="project" value="InterPro"/>
</dbReference>
<evidence type="ECO:0000313" key="3">
    <source>
        <dbReference type="EMBL" id="BBM85523.1"/>
    </source>
</evidence>
<dbReference type="RefSeq" id="WP_173013426.1">
    <property type="nucleotide sequence ID" value="NZ_AP019860.1"/>
</dbReference>
<dbReference type="PROSITE" id="PS00639">
    <property type="entry name" value="THIOL_PROTEASE_HIS"/>
    <property type="match status" value="1"/>
</dbReference>
<dbReference type="PANTHER" id="PTHR12411">
    <property type="entry name" value="CYSTEINE PROTEASE FAMILY C1-RELATED"/>
    <property type="match status" value="1"/>
</dbReference>
<comment type="similarity">
    <text evidence="1">Belongs to the peptidase C1 family.</text>
</comment>
<dbReference type="InterPro" id="IPR013128">
    <property type="entry name" value="Peptidase_C1A"/>
</dbReference>
<dbReference type="Pfam" id="PF00112">
    <property type="entry name" value="Peptidase_C1"/>
    <property type="match status" value="1"/>
</dbReference>
<keyword evidence="3" id="KW-0645">Protease</keyword>